<evidence type="ECO:0000313" key="4">
    <source>
        <dbReference type="Proteomes" id="UP000472971"/>
    </source>
</evidence>
<dbReference type="InterPro" id="IPR036388">
    <property type="entry name" value="WH-like_DNA-bd_sf"/>
</dbReference>
<proteinExistence type="predicted"/>
<name>A0A6B3VZN7_9BACI</name>
<dbReference type="RefSeq" id="WP_163241074.1">
    <property type="nucleotide sequence ID" value="NZ_CP082780.1"/>
</dbReference>
<dbReference type="EMBL" id="JAAIWN010000010">
    <property type="protein sequence ID" value="NEY81046.1"/>
    <property type="molecule type" value="Genomic_DNA"/>
</dbReference>
<evidence type="ECO:0000313" key="5">
    <source>
        <dbReference type="Proteomes" id="UP000570010"/>
    </source>
</evidence>
<protein>
    <submittedName>
        <fullName evidence="3">DUF2087 domain-containing protein</fullName>
    </submittedName>
</protein>
<feature type="domain" description="DUF2087" evidence="1">
    <location>
        <begin position="187"/>
        <end position="253"/>
    </location>
</feature>
<evidence type="ECO:0000313" key="2">
    <source>
        <dbReference type="EMBL" id="MBA4536678.1"/>
    </source>
</evidence>
<organism evidence="3 4">
    <name type="scientific">Bacillus aquiflavi</name>
    <dbReference type="NCBI Taxonomy" id="2672567"/>
    <lineage>
        <taxon>Bacteria</taxon>
        <taxon>Bacillati</taxon>
        <taxon>Bacillota</taxon>
        <taxon>Bacilli</taxon>
        <taxon>Bacillales</taxon>
        <taxon>Bacillaceae</taxon>
        <taxon>Bacillus</taxon>
    </lineage>
</organism>
<evidence type="ECO:0000313" key="3">
    <source>
        <dbReference type="EMBL" id="NEY81046.1"/>
    </source>
</evidence>
<comment type="caution">
    <text evidence="3">The sequence shown here is derived from an EMBL/GenBank/DDBJ whole genome shotgun (WGS) entry which is preliminary data.</text>
</comment>
<reference evidence="2 5" key="2">
    <citation type="submission" date="2020-07" db="EMBL/GenBank/DDBJ databases">
        <authorList>
            <person name="Feng H."/>
        </authorList>
    </citation>
    <scope>NUCLEOTIDE SEQUENCE [LARGE SCALE GENOMIC DNA]</scope>
    <source>
        <strain evidence="2">S-12</strain>
        <strain evidence="5">s-12</strain>
    </source>
</reference>
<evidence type="ECO:0000259" key="1">
    <source>
        <dbReference type="Pfam" id="PF09860"/>
    </source>
</evidence>
<accession>A0A6B3VZN7</accession>
<dbReference type="Pfam" id="PF09860">
    <property type="entry name" value="DUF2087"/>
    <property type="match status" value="1"/>
</dbReference>
<dbReference type="AlphaFoldDB" id="A0A6B3VZN7"/>
<dbReference type="EMBL" id="JACEIO010000010">
    <property type="protein sequence ID" value="MBA4536678.1"/>
    <property type="molecule type" value="Genomic_DNA"/>
</dbReference>
<keyword evidence="4" id="KW-1185">Reference proteome</keyword>
<dbReference type="Gene3D" id="1.10.10.10">
    <property type="entry name" value="Winged helix-like DNA-binding domain superfamily/Winged helix DNA-binding domain"/>
    <property type="match status" value="1"/>
</dbReference>
<reference evidence="3 4" key="1">
    <citation type="submission" date="2020-02" db="EMBL/GenBank/DDBJ databases">
        <title>Bacillus aquiflavi sp. nov., isolated from yellow water of strong flavor Chinese baijiu in Yibin region of China.</title>
        <authorList>
            <person name="Xie J."/>
        </authorList>
    </citation>
    <scope>NUCLEOTIDE SEQUENCE [LARGE SCALE GENOMIC DNA]</scope>
    <source>
        <strain evidence="3 4">3H-10</strain>
    </source>
</reference>
<sequence>MANDDLFWNATVEELANGYAFDPVTEKYICLFCNKHFEAGIVYPVDNALYEARKAIIHHIEESHSSTFEQLLNMNKKYTGLSDHQKELLQYFKQGLNDKDIVKKLNVGSTSTIRNHRFKFKEKEKQAKIFLAIMMQLSKSAGKKKDKEEFIHFHKEAKMVDERYAITHEEREKILSTYFKQGLDGSLANFPSKEKRKIVILQHIISRFDSDKVYSEKEVNDILQPIYHDYATIRRYLIEYGFMKRNKECTQYWINKN</sequence>
<dbReference type="Proteomes" id="UP000472971">
    <property type="component" value="Unassembled WGS sequence"/>
</dbReference>
<dbReference type="InterPro" id="IPR018656">
    <property type="entry name" value="DUF2087"/>
</dbReference>
<dbReference type="Proteomes" id="UP000570010">
    <property type="component" value="Unassembled WGS sequence"/>
</dbReference>
<gene>
    <name evidence="3" type="ORF">G4D64_05815</name>
    <name evidence="2" type="ORF">H1Z61_05845</name>
</gene>